<reference evidence="1 2" key="1">
    <citation type="journal article" date="2008" name="J. Bacteriol.">
        <title>'Candidatus Cloacamonas acidaminovorans': genome sequence reconstruction provides a first glimpse of a new bacterial division.</title>
        <authorList>
            <person name="Pelletier E."/>
            <person name="Kreimeyer A."/>
            <person name="Bocs S."/>
            <person name="Rouy Z."/>
            <person name="Gyapay G."/>
            <person name="Chouari R."/>
            <person name="Riviere D."/>
            <person name="Ganesan A."/>
            <person name="Daegelen P."/>
            <person name="Sghir A."/>
            <person name="Cohen G.N."/>
            <person name="Medigue C."/>
            <person name="Weissenbach J."/>
            <person name="Le Paslier D."/>
        </authorList>
    </citation>
    <scope>NUCLEOTIDE SEQUENCE [LARGE SCALE GENOMIC DNA]</scope>
    <source>
        <strain evidence="2">Evry</strain>
    </source>
</reference>
<organism evidence="1 2">
    <name type="scientific">Cloacimonas acidaminovorans (strain Evry)</name>
    <dbReference type="NCBI Taxonomy" id="459349"/>
    <lineage>
        <taxon>Bacteria</taxon>
        <taxon>Pseudomonadati</taxon>
        <taxon>Candidatus Cloacimonadota</taxon>
        <taxon>Candidatus Cloacimonadia</taxon>
        <taxon>Candidatus Cloacimonadales</taxon>
        <taxon>Candidatus Cloacimonadaceae</taxon>
        <taxon>Candidatus Cloacimonas</taxon>
    </lineage>
</organism>
<accession>B0VGJ0</accession>
<dbReference type="STRING" id="459349.CLOAM0532"/>
<name>B0VGJ0_CLOAI</name>
<evidence type="ECO:0000313" key="1">
    <source>
        <dbReference type="EMBL" id="CAO80427.1"/>
    </source>
</evidence>
<gene>
    <name evidence="1" type="ordered locus">CLOAM0532</name>
</gene>
<dbReference type="HOGENOM" id="CLU_3326380_0_0_0"/>
<protein>
    <submittedName>
        <fullName evidence="1">Glutamyl-tRNA synthetase</fullName>
    </submittedName>
</protein>
<proteinExistence type="predicted"/>
<dbReference type="KEGG" id="caci:CLOAM0532"/>
<dbReference type="EMBL" id="CU466930">
    <property type="protein sequence ID" value="CAO80427.1"/>
    <property type="molecule type" value="Genomic_DNA"/>
</dbReference>
<dbReference type="Proteomes" id="UP000002019">
    <property type="component" value="Chromosome"/>
</dbReference>
<dbReference type="GO" id="GO:0004812">
    <property type="term" value="F:aminoacyl-tRNA ligase activity"/>
    <property type="evidence" value="ECO:0007669"/>
    <property type="project" value="UniProtKB-KW"/>
</dbReference>
<dbReference type="RefSeq" id="WP_015424288.1">
    <property type="nucleotide sequence ID" value="NC_020449.1"/>
</dbReference>
<dbReference type="AlphaFoldDB" id="B0VGJ0"/>
<keyword evidence="2" id="KW-1185">Reference proteome</keyword>
<evidence type="ECO:0000313" key="2">
    <source>
        <dbReference type="Proteomes" id="UP000002019"/>
    </source>
</evidence>
<sequence>MFNYITIDALRKIPNIFENDKNNILFHPYNLINPLPNN</sequence>